<dbReference type="InterPro" id="IPR020841">
    <property type="entry name" value="PKS_Beta-ketoAc_synthase_dom"/>
</dbReference>
<name>A0A8J7HJ79_9CYAN</name>
<evidence type="ECO:0000256" key="1">
    <source>
        <dbReference type="ARBA" id="ARBA00008467"/>
    </source>
</evidence>
<dbReference type="GO" id="GO:0004315">
    <property type="term" value="F:3-oxoacyl-[acyl-carrier-protein] synthase activity"/>
    <property type="evidence" value="ECO:0007669"/>
    <property type="project" value="InterPro"/>
</dbReference>
<organism evidence="5 6">
    <name type="scientific">Atlanticothrix silvestris CENA357</name>
    <dbReference type="NCBI Taxonomy" id="1725252"/>
    <lineage>
        <taxon>Bacteria</taxon>
        <taxon>Bacillati</taxon>
        <taxon>Cyanobacteriota</taxon>
        <taxon>Cyanophyceae</taxon>
        <taxon>Nostocales</taxon>
        <taxon>Nodulariaceae</taxon>
        <taxon>Atlanticothrix</taxon>
        <taxon>Atlanticothrix silvestris</taxon>
    </lineage>
</organism>
<dbReference type="InterPro" id="IPR014030">
    <property type="entry name" value="Ketoacyl_synth_N"/>
</dbReference>
<feature type="domain" description="Ketosynthase family 3 (KS3)" evidence="4">
    <location>
        <begin position="10"/>
        <end position="409"/>
    </location>
</feature>
<sequence length="796" mass="83082">MVTTSLNEEPVRVMVTGLGAVTALGSTAQSLWQGVKQGRVAIKPVQSMPMESYQTRLGGEVKELVFPPLTHWHSRGFREPTIDFALKAVEEAIANSGIGFQQVPPERWGVVIGTCMAGFPSARQWYSGKVFQESPAPELLLFFPPQALAEAIGGTFKLQGPLLSISTACAAGANAIGYAAELIRNGHADVVLAGGSDAFSDVLFAGFNSLESLSPEPASPYSQHRQGLSLGEGSGILVLVREDIARRLGSPLLGQILAYGLSADGYHPTAPHPEGVGAAQAIRSAIARAGVSSTQVRYINGHGTGTAKNDPAETKAVRLALGDAADSVALSSTKSMIGHLLGAAGAVEGIVTLKALQEQIAPPTANFQGKAPECNLDYVPNSARPLSMDVAISNNFAFGGHNACVVFARSDANVASPPTIEPEEVVITGISTLTAAGNSLDAAWNAFVTNQVCTQVENGVQVGRVHLDPSGFLTPRDRRRMDRLGVLSVVATQLVLQDAGIEVTPENQNRIGVMFGTGLGPIESLEKFFHPLLEEGIKGANPAVFPNTVYNAAAGLVSIHTGIVGPSSTVTAGHAAGASALCYGYDLVASGQADTMVCIATDTLTDHVILGYKELELLSSNSLVSSAGNGFALAEGSVALVLERLSSAKARQARIYGQMQGYGIASDSKGVGRFNLRGVGLEQAMKVAMSRSHIEPADVMAIWANAAGYRPADIAEATAVRHLFNKVKLDVITPKRVLGESIGVGGMLNAALALKAWQQPGYYPTPTGTVLVNSCSLGGTHFSIALNSCSTTKQDK</sequence>
<keyword evidence="6" id="KW-1185">Reference proteome</keyword>
<dbReference type="Gene3D" id="3.40.47.10">
    <property type="match status" value="3"/>
</dbReference>
<feature type="domain" description="Ketosynthase family 3 (KS3)" evidence="4">
    <location>
        <begin position="422"/>
        <end position="788"/>
    </location>
</feature>
<gene>
    <name evidence="5" type="ORF">I8751_28140</name>
</gene>
<dbReference type="Pfam" id="PF02801">
    <property type="entry name" value="Ketoacyl-synt_C"/>
    <property type="match status" value="2"/>
</dbReference>
<protein>
    <submittedName>
        <fullName evidence="5">Beta-ketoacyl-[acyl-carrier-protein] synthase family protein</fullName>
    </submittedName>
</protein>
<reference evidence="5 6" key="1">
    <citation type="journal article" date="2021" name="Int. J. Syst. Evol. Microbiol.">
        <title>Amazonocrinis nigriterrae gen. nov., sp. nov., Atlanticothrix silvestris gen. nov., sp. nov. and Dendronalium phyllosphericum gen. nov., sp. nov., nostocacean cyanobacteria from Brazilian environments.</title>
        <authorList>
            <person name="Alvarenga D.O."/>
            <person name="Andreote A.P.D."/>
            <person name="Branco L.H.Z."/>
            <person name="Delbaje E."/>
            <person name="Cruz R.B."/>
            <person name="Varani A.M."/>
            <person name="Fiore M.F."/>
        </authorList>
    </citation>
    <scope>NUCLEOTIDE SEQUENCE [LARGE SCALE GENOMIC DNA]</scope>
    <source>
        <strain evidence="5 6">CENA357</strain>
    </source>
</reference>
<dbReference type="PROSITE" id="PS00606">
    <property type="entry name" value="KS3_1"/>
    <property type="match status" value="1"/>
</dbReference>
<dbReference type="InterPro" id="IPR016039">
    <property type="entry name" value="Thiolase-like"/>
</dbReference>
<dbReference type="Proteomes" id="UP000599391">
    <property type="component" value="Unassembled WGS sequence"/>
</dbReference>
<proteinExistence type="inferred from homology"/>
<dbReference type="GO" id="GO:0006633">
    <property type="term" value="P:fatty acid biosynthetic process"/>
    <property type="evidence" value="ECO:0007669"/>
    <property type="project" value="InterPro"/>
</dbReference>
<dbReference type="GO" id="GO:0005829">
    <property type="term" value="C:cytosol"/>
    <property type="evidence" value="ECO:0007669"/>
    <property type="project" value="TreeGrafter"/>
</dbReference>
<evidence type="ECO:0000259" key="4">
    <source>
        <dbReference type="PROSITE" id="PS52004"/>
    </source>
</evidence>
<dbReference type="PANTHER" id="PTHR11712:SF336">
    <property type="entry name" value="3-OXOACYL-[ACYL-CARRIER-PROTEIN] SYNTHASE, MITOCHONDRIAL"/>
    <property type="match status" value="1"/>
</dbReference>
<evidence type="ECO:0000256" key="2">
    <source>
        <dbReference type="ARBA" id="ARBA00022679"/>
    </source>
</evidence>
<dbReference type="CDD" id="cd00834">
    <property type="entry name" value="KAS_I_II"/>
    <property type="match status" value="1"/>
</dbReference>
<accession>A0A8J7HJ79</accession>
<keyword evidence="2 3" id="KW-0808">Transferase</keyword>
<comment type="similarity">
    <text evidence="1 3">Belongs to the thiolase-like superfamily. Beta-ketoacyl-ACP synthases family.</text>
</comment>
<dbReference type="SUPFAM" id="SSF53901">
    <property type="entry name" value="Thiolase-like"/>
    <property type="match status" value="4"/>
</dbReference>
<dbReference type="InterPro" id="IPR018201">
    <property type="entry name" value="Ketoacyl_synth_AS"/>
</dbReference>
<dbReference type="EMBL" id="JAECZB010000105">
    <property type="protein sequence ID" value="MBH8556139.1"/>
    <property type="molecule type" value="Genomic_DNA"/>
</dbReference>
<dbReference type="SMART" id="SM00825">
    <property type="entry name" value="PKS_KS"/>
    <property type="match status" value="1"/>
</dbReference>
<dbReference type="InterPro" id="IPR000794">
    <property type="entry name" value="Beta-ketoacyl_synthase"/>
</dbReference>
<dbReference type="PANTHER" id="PTHR11712">
    <property type="entry name" value="POLYKETIDE SYNTHASE-RELATED"/>
    <property type="match status" value="1"/>
</dbReference>
<comment type="caution">
    <text evidence="5">The sequence shown here is derived from an EMBL/GenBank/DDBJ whole genome shotgun (WGS) entry which is preliminary data.</text>
</comment>
<dbReference type="RefSeq" id="WP_214442334.1">
    <property type="nucleotide sequence ID" value="NZ_JAECZB010000105.1"/>
</dbReference>
<dbReference type="AlphaFoldDB" id="A0A8J7HJ79"/>
<evidence type="ECO:0000313" key="5">
    <source>
        <dbReference type="EMBL" id="MBH8556139.1"/>
    </source>
</evidence>
<evidence type="ECO:0000313" key="6">
    <source>
        <dbReference type="Proteomes" id="UP000599391"/>
    </source>
</evidence>
<evidence type="ECO:0000256" key="3">
    <source>
        <dbReference type="RuleBase" id="RU003694"/>
    </source>
</evidence>
<dbReference type="Pfam" id="PF00109">
    <property type="entry name" value="ketoacyl-synt"/>
    <property type="match status" value="2"/>
</dbReference>
<dbReference type="PROSITE" id="PS52004">
    <property type="entry name" value="KS3_2"/>
    <property type="match status" value="2"/>
</dbReference>
<dbReference type="InterPro" id="IPR014031">
    <property type="entry name" value="Ketoacyl_synth_C"/>
</dbReference>